<dbReference type="EMBL" id="GBRH01176496">
    <property type="protein sequence ID" value="JAE21400.1"/>
    <property type="molecule type" value="Transcribed_RNA"/>
</dbReference>
<proteinExistence type="predicted"/>
<reference evidence="1" key="2">
    <citation type="journal article" date="2015" name="Data Brief">
        <title>Shoot transcriptome of the giant reed, Arundo donax.</title>
        <authorList>
            <person name="Barrero R.A."/>
            <person name="Guerrero F.D."/>
            <person name="Moolhuijzen P."/>
            <person name="Goolsby J.A."/>
            <person name="Tidwell J."/>
            <person name="Bellgard S.E."/>
            <person name="Bellgard M.I."/>
        </authorList>
    </citation>
    <scope>NUCLEOTIDE SEQUENCE</scope>
    <source>
        <tissue evidence="1">Shoot tissue taken approximately 20 cm above the soil surface</tissue>
    </source>
</reference>
<reference evidence="1" key="1">
    <citation type="submission" date="2014-09" db="EMBL/GenBank/DDBJ databases">
        <authorList>
            <person name="Magalhaes I.L.F."/>
            <person name="Oliveira U."/>
            <person name="Santos F.R."/>
            <person name="Vidigal T.H.D.A."/>
            <person name="Brescovit A.D."/>
            <person name="Santos A.J."/>
        </authorList>
    </citation>
    <scope>NUCLEOTIDE SEQUENCE</scope>
    <source>
        <tissue evidence="1">Shoot tissue taken approximately 20 cm above the soil surface</tissue>
    </source>
</reference>
<dbReference type="AlphaFoldDB" id="A0A0A9G8K0"/>
<accession>A0A0A9G8K0</accession>
<organism evidence="1">
    <name type="scientific">Arundo donax</name>
    <name type="common">Giant reed</name>
    <name type="synonym">Donax arundinaceus</name>
    <dbReference type="NCBI Taxonomy" id="35708"/>
    <lineage>
        <taxon>Eukaryota</taxon>
        <taxon>Viridiplantae</taxon>
        <taxon>Streptophyta</taxon>
        <taxon>Embryophyta</taxon>
        <taxon>Tracheophyta</taxon>
        <taxon>Spermatophyta</taxon>
        <taxon>Magnoliopsida</taxon>
        <taxon>Liliopsida</taxon>
        <taxon>Poales</taxon>
        <taxon>Poaceae</taxon>
        <taxon>PACMAD clade</taxon>
        <taxon>Arundinoideae</taxon>
        <taxon>Arundineae</taxon>
        <taxon>Arundo</taxon>
    </lineage>
</organism>
<sequence>MFVSYCGLWSTIRLCKQTAGLWNRITTIQAWIMAQSTREEILQSRGNKHALSKYRNCVGSWVNQHQDDLPRVVN</sequence>
<protein>
    <submittedName>
        <fullName evidence="1">Uncharacterized protein</fullName>
    </submittedName>
</protein>
<name>A0A0A9G8K0_ARUDO</name>
<evidence type="ECO:0000313" key="1">
    <source>
        <dbReference type="EMBL" id="JAE21400.1"/>
    </source>
</evidence>